<comment type="subunit">
    <text evidence="7">Homodimer.</text>
</comment>
<sequence length="430" mass="49629">MPDLMQKIVSLCKRRGFVFPGSEIYGGIGGFWDKGPLGVALANNIKQLWWKRFVLERDDMYGLDAAIIMNPKVWEASGHTGPGFADPLKECKKCHHRFRGDDLNENHCPDCRGDLTPEKSFNILVKTFIGPVEDSSTQTYLRGETAQGIFVNFKNILNSFSPRLPFGLAQMGKAFRNEITPGNYFFRSREFEQMEIEFFVGPGEDEAWHETWRKACFDFVLSLGIKKENLRFYDHPKEKLSHYSKATTDIEYNFPFGWSEIWGIANRTDYDLKQHAKFSGQDLKYRDPVSQEEFIPYVIEPSVGVERLMLAVLADAYSEDKDRVVLRLDKSVAPYQVAVFPLLANKPELIKKAQEVFELLKPNFSTAWDDRGNIGKRYYSQDEIGTKWTMTVDFQTLEDNTITIRDRDTTKQERIKISDLEGTLKRKLKT</sequence>
<dbReference type="InterPro" id="IPR036621">
    <property type="entry name" value="Anticodon-bd_dom_sf"/>
</dbReference>
<name>A0A1G2QMA2_9BACT</name>
<feature type="domain" description="Aminoacyl-transfer RNA synthetases class-II family profile" evidence="8">
    <location>
        <begin position="3"/>
        <end position="334"/>
    </location>
</feature>
<keyword evidence="2 7" id="KW-0436">Ligase</keyword>
<evidence type="ECO:0000256" key="1">
    <source>
        <dbReference type="ARBA" id="ARBA00022490"/>
    </source>
</evidence>
<keyword evidence="1 7" id="KW-0963">Cytoplasm</keyword>
<dbReference type="Gene3D" id="3.40.50.800">
    <property type="entry name" value="Anticodon-binding domain"/>
    <property type="match status" value="1"/>
</dbReference>
<dbReference type="PROSITE" id="PS50862">
    <property type="entry name" value="AA_TRNA_LIGASE_II"/>
    <property type="match status" value="1"/>
</dbReference>
<dbReference type="InterPro" id="IPR002314">
    <property type="entry name" value="aa-tRNA-synt_IIb"/>
</dbReference>
<dbReference type="NCBIfam" id="NF003211">
    <property type="entry name" value="PRK04173.1"/>
    <property type="match status" value="1"/>
</dbReference>
<dbReference type="GO" id="GO:0004820">
    <property type="term" value="F:glycine-tRNA ligase activity"/>
    <property type="evidence" value="ECO:0007669"/>
    <property type="project" value="UniProtKB-UniRule"/>
</dbReference>
<gene>
    <name evidence="7" type="primary">glyQS</name>
    <name evidence="9" type="ORF">A2117_00800</name>
</gene>
<feature type="binding site" evidence="7">
    <location>
        <position position="99"/>
    </location>
    <ligand>
        <name>substrate</name>
    </ligand>
</feature>
<dbReference type="Proteomes" id="UP000179245">
    <property type="component" value="Unassembled WGS sequence"/>
</dbReference>
<comment type="caution">
    <text evidence="9">The sequence shown here is derived from an EMBL/GenBank/DDBJ whole genome shotgun (WGS) entry which is preliminary data.</text>
</comment>
<dbReference type="SUPFAM" id="SSF52954">
    <property type="entry name" value="Class II aaRS ABD-related"/>
    <property type="match status" value="1"/>
</dbReference>
<keyword evidence="3 7" id="KW-0547">Nucleotide-binding</keyword>
<dbReference type="InterPro" id="IPR004154">
    <property type="entry name" value="Anticodon-bd"/>
</dbReference>
<dbReference type="EMBL" id="MHTO01000028">
    <property type="protein sequence ID" value="OHA61720.1"/>
    <property type="molecule type" value="Genomic_DNA"/>
</dbReference>
<evidence type="ECO:0000256" key="3">
    <source>
        <dbReference type="ARBA" id="ARBA00022741"/>
    </source>
</evidence>
<evidence type="ECO:0000313" key="9">
    <source>
        <dbReference type="EMBL" id="OHA61720.1"/>
    </source>
</evidence>
<dbReference type="InterPro" id="IPR027031">
    <property type="entry name" value="Gly-tRNA_synthase/POLG2"/>
</dbReference>
<feature type="binding site" evidence="7">
    <location>
        <begin position="176"/>
        <end position="178"/>
    </location>
    <ligand>
        <name>ATP</name>
        <dbReference type="ChEBI" id="CHEBI:30616"/>
    </ligand>
</feature>
<dbReference type="HAMAP" id="MF_00253_B">
    <property type="entry name" value="Gly_tRNA_synth_B"/>
    <property type="match status" value="1"/>
</dbReference>
<dbReference type="SUPFAM" id="SSF55681">
    <property type="entry name" value="Class II aaRS and biotin synthetases"/>
    <property type="match status" value="1"/>
</dbReference>
<dbReference type="EC" id="6.1.1.14" evidence="7"/>
<feature type="binding site" evidence="7">
    <location>
        <position position="144"/>
    </location>
    <ligand>
        <name>substrate</name>
    </ligand>
</feature>
<dbReference type="PANTHER" id="PTHR10745">
    <property type="entry name" value="GLYCYL-TRNA SYNTHETASE/DNA POLYMERASE SUBUNIT GAMMA-2"/>
    <property type="match status" value="1"/>
</dbReference>
<dbReference type="Pfam" id="PF03129">
    <property type="entry name" value="HGTP_anticodon"/>
    <property type="match status" value="1"/>
</dbReference>
<dbReference type="InterPro" id="IPR045864">
    <property type="entry name" value="aa-tRNA-synth_II/BPL/LPL"/>
</dbReference>
<comment type="catalytic activity">
    <reaction evidence="7">
        <text>tRNA(Gly) + glycine + ATP = glycyl-tRNA(Gly) + AMP + diphosphate</text>
        <dbReference type="Rhea" id="RHEA:16013"/>
        <dbReference type="Rhea" id="RHEA-COMP:9664"/>
        <dbReference type="Rhea" id="RHEA-COMP:9683"/>
        <dbReference type="ChEBI" id="CHEBI:30616"/>
        <dbReference type="ChEBI" id="CHEBI:33019"/>
        <dbReference type="ChEBI" id="CHEBI:57305"/>
        <dbReference type="ChEBI" id="CHEBI:78442"/>
        <dbReference type="ChEBI" id="CHEBI:78522"/>
        <dbReference type="ChEBI" id="CHEBI:456215"/>
        <dbReference type="EC" id="6.1.1.14"/>
    </reaction>
</comment>
<keyword evidence="6 7" id="KW-0030">Aminoacyl-tRNA synthetase</keyword>
<feature type="binding site" evidence="7">
    <location>
        <begin position="300"/>
        <end position="304"/>
    </location>
    <ligand>
        <name>substrate</name>
    </ligand>
</feature>
<feature type="binding site" evidence="7">
    <location>
        <begin position="186"/>
        <end position="191"/>
    </location>
    <ligand>
        <name>ATP</name>
        <dbReference type="ChEBI" id="CHEBI:30616"/>
    </ligand>
</feature>
<dbReference type="GO" id="GO:0006426">
    <property type="term" value="P:glycyl-tRNA aminoacylation"/>
    <property type="evidence" value="ECO:0007669"/>
    <property type="project" value="UniProtKB-UniRule"/>
</dbReference>
<evidence type="ECO:0000259" key="8">
    <source>
        <dbReference type="PROSITE" id="PS50862"/>
    </source>
</evidence>
<evidence type="ECO:0000256" key="6">
    <source>
        <dbReference type="ARBA" id="ARBA00023146"/>
    </source>
</evidence>
<dbReference type="GO" id="GO:0005737">
    <property type="term" value="C:cytoplasm"/>
    <property type="evidence" value="ECO:0007669"/>
    <property type="project" value="UniProtKB-SubCell"/>
</dbReference>
<reference evidence="9 10" key="1">
    <citation type="journal article" date="2016" name="Nat. Commun.">
        <title>Thousands of microbial genomes shed light on interconnected biogeochemical processes in an aquifer system.</title>
        <authorList>
            <person name="Anantharaman K."/>
            <person name="Brown C.T."/>
            <person name="Hug L.A."/>
            <person name="Sharon I."/>
            <person name="Castelle C.J."/>
            <person name="Probst A.J."/>
            <person name="Thomas B.C."/>
            <person name="Singh A."/>
            <person name="Wilkins M.J."/>
            <person name="Karaoz U."/>
            <person name="Brodie E.L."/>
            <person name="Williams K.H."/>
            <person name="Hubbard S.S."/>
            <person name="Banfield J.F."/>
        </authorList>
    </citation>
    <scope>NUCLEOTIDE SEQUENCE [LARGE SCALE GENOMIC DNA]</scope>
</reference>
<evidence type="ECO:0000313" key="10">
    <source>
        <dbReference type="Proteomes" id="UP000179245"/>
    </source>
</evidence>
<dbReference type="InterPro" id="IPR006195">
    <property type="entry name" value="aa-tRNA-synth_II"/>
</dbReference>
<feature type="binding site" evidence="7">
    <location>
        <begin position="304"/>
        <end position="307"/>
    </location>
    <ligand>
        <name>ATP</name>
        <dbReference type="ChEBI" id="CHEBI:30616"/>
    </ligand>
</feature>
<dbReference type="GO" id="GO:0005524">
    <property type="term" value="F:ATP binding"/>
    <property type="evidence" value="ECO:0007669"/>
    <property type="project" value="UniProtKB-UniRule"/>
</dbReference>
<dbReference type="Pfam" id="PF00587">
    <property type="entry name" value="tRNA-synt_2b"/>
    <property type="match status" value="1"/>
</dbReference>
<dbReference type="PRINTS" id="PR01043">
    <property type="entry name" value="TRNASYNTHGLY"/>
</dbReference>
<feature type="binding site" evidence="7">
    <location>
        <begin position="191"/>
        <end position="195"/>
    </location>
    <ligand>
        <name>substrate</name>
    </ligand>
</feature>
<evidence type="ECO:0000256" key="4">
    <source>
        <dbReference type="ARBA" id="ARBA00022840"/>
    </source>
</evidence>
<dbReference type="PANTHER" id="PTHR10745:SF8">
    <property type="entry name" value="DNA POLYMERASE SUBUNIT GAMMA-2, MITOCHONDRIAL"/>
    <property type="match status" value="1"/>
</dbReference>
<evidence type="ECO:0000256" key="2">
    <source>
        <dbReference type="ARBA" id="ARBA00022598"/>
    </source>
</evidence>
<comment type="function">
    <text evidence="7">Catalyzes the attachment of glycine to tRNA(Gly).</text>
</comment>
<keyword evidence="5 7" id="KW-0648">Protein biosynthesis</keyword>
<evidence type="ECO:0000256" key="5">
    <source>
        <dbReference type="ARBA" id="ARBA00022917"/>
    </source>
</evidence>
<accession>A0A1G2QMA2</accession>
<dbReference type="InterPro" id="IPR022961">
    <property type="entry name" value="Gly_tRNA_ligase_bac"/>
</dbReference>
<feature type="binding site" evidence="7">
    <location>
        <begin position="260"/>
        <end position="261"/>
    </location>
    <ligand>
        <name>ATP</name>
        <dbReference type="ChEBI" id="CHEBI:30616"/>
    </ligand>
</feature>
<dbReference type="Gene3D" id="3.30.930.10">
    <property type="entry name" value="Bira Bifunctional Protein, Domain 2"/>
    <property type="match status" value="1"/>
</dbReference>
<proteinExistence type="inferred from homology"/>
<evidence type="ECO:0000256" key="7">
    <source>
        <dbReference type="HAMAP-Rule" id="MF_00253"/>
    </source>
</evidence>
<keyword evidence="4 7" id="KW-0067">ATP-binding</keyword>
<dbReference type="InterPro" id="IPR033731">
    <property type="entry name" value="GlyRS-like_core"/>
</dbReference>
<dbReference type="AlphaFoldDB" id="A0A1G2QMA2"/>
<organism evidence="9 10">
    <name type="scientific">Candidatus Wildermuthbacteria bacterium GWA2_46_15</name>
    <dbReference type="NCBI Taxonomy" id="1802443"/>
    <lineage>
        <taxon>Bacteria</taxon>
        <taxon>Candidatus Wildermuthiibacteriota</taxon>
    </lineage>
</organism>
<dbReference type="CDD" id="cd00774">
    <property type="entry name" value="GlyRS-like_core"/>
    <property type="match status" value="1"/>
</dbReference>
<comment type="subcellular location">
    <subcellularLocation>
        <location evidence="7">Cytoplasm</location>
    </subcellularLocation>
</comment>
<dbReference type="STRING" id="1802443.A2117_00800"/>
<comment type="similarity">
    <text evidence="7">Belongs to the class-II aminoacyl-tRNA synthetase family.</text>
</comment>
<protein>
    <recommendedName>
        <fullName evidence="7">Glycine--tRNA ligase</fullName>
        <ecNumber evidence="7">6.1.1.14</ecNumber>
    </recommendedName>
    <alternativeName>
        <fullName evidence="7">Glycyl-tRNA synthetase</fullName>
        <shortName evidence="7">GlyRS</shortName>
    </alternativeName>
</protein>